<comment type="caution">
    <text evidence="7">The sequence shown here is derived from an EMBL/GenBank/DDBJ whole genome shotgun (WGS) entry which is preliminary data.</text>
</comment>
<organism evidence="7 8">
    <name type="scientific">Bacillus thuringiensis serovar iberica</name>
    <dbReference type="NCBI Taxonomy" id="180866"/>
    <lineage>
        <taxon>Bacteria</taxon>
        <taxon>Bacillati</taxon>
        <taxon>Bacillota</taxon>
        <taxon>Bacilli</taxon>
        <taxon>Bacillales</taxon>
        <taxon>Bacillaceae</taxon>
        <taxon>Bacillus</taxon>
        <taxon>Bacillus cereus group</taxon>
    </lineage>
</organism>
<evidence type="ECO:0008006" key="9">
    <source>
        <dbReference type="Google" id="ProtNLM"/>
    </source>
</evidence>
<name>A0A9X6LPM1_BACTU</name>
<dbReference type="InterPro" id="IPR031680">
    <property type="entry name" value="Hepar_II_III_N"/>
</dbReference>
<evidence type="ECO:0000256" key="2">
    <source>
        <dbReference type="ARBA" id="ARBA00022729"/>
    </source>
</evidence>
<proteinExistence type="predicted"/>
<comment type="subcellular location">
    <subcellularLocation>
        <location evidence="1">Periplasm</location>
    </subcellularLocation>
</comment>
<dbReference type="SUPFAM" id="SSF48230">
    <property type="entry name" value="Chondroitin AC/alginate lyase"/>
    <property type="match status" value="1"/>
</dbReference>
<feature type="domain" description="Heparin-sulfate lyase N-terminal" evidence="6">
    <location>
        <begin position="120"/>
        <end position="375"/>
    </location>
</feature>
<dbReference type="InterPro" id="IPR012480">
    <property type="entry name" value="Hepar_II_III_C"/>
</dbReference>
<dbReference type="Gene3D" id="2.70.98.70">
    <property type="match status" value="1"/>
</dbReference>
<dbReference type="PANTHER" id="PTHR39210:SF1">
    <property type="entry name" value="HEPARIN-SULFATE LYASE"/>
    <property type="match status" value="1"/>
</dbReference>
<evidence type="ECO:0000256" key="4">
    <source>
        <dbReference type="ARBA" id="ARBA00023239"/>
    </source>
</evidence>
<keyword evidence="4" id="KW-0456">Lyase</keyword>
<gene>
    <name evidence="7" type="ORF">BK741_07375</name>
</gene>
<keyword evidence="2" id="KW-0732">Signal</keyword>
<dbReference type="EMBL" id="MOOP01000037">
    <property type="protein sequence ID" value="OUB51684.1"/>
    <property type="molecule type" value="Genomic_DNA"/>
</dbReference>
<feature type="domain" description="Heparinase II/III-like C-terminal" evidence="5">
    <location>
        <begin position="428"/>
        <end position="652"/>
    </location>
</feature>
<accession>A0A9X6LPM1</accession>
<dbReference type="Proteomes" id="UP000195120">
    <property type="component" value="Unassembled WGS sequence"/>
</dbReference>
<dbReference type="InterPro" id="IPR008929">
    <property type="entry name" value="Chondroitin_lyas"/>
</dbReference>
<evidence type="ECO:0000256" key="1">
    <source>
        <dbReference type="ARBA" id="ARBA00004418"/>
    </source>
</evidence>
<protein>
    <recommendedName>
        <fullName evidence="9">Heparin-sulfate lyase N-terminal domain-containing protein</fullName>
    </recommendedName>
</protein>
<dbReference type="Pfam" id="PF16889">
    <property type="entry name" value="Hepar_II_III_N"/>
    <property type="match status" value="1"/>
</dbReference>
<dbReference type="GO" id="GO:0042597">
    <property type="term" value="C:periplasmic space"/>
    <property type="evidence" value="ECO:0007669"/>
    <property type="project" value="UniProtKB-SubCell"/>
</dbReference>
<evidence type="ECO:0000259" key="6">
    <source>
        <dbReference type="Pfam" id="PF16889"/>
    </source>
</evidence>
<evidence type="ECO:0000256" key="3">
    <source>
        <dbReference type="ARBA" id="ARBA00022764"/>
    </source>
</evidence>
<dbReference type="AlphaFoldDB" id="A0A9X6LPM1"/>
<keyword evidence="3" id="KW-0574">Periplasm</keyword>
<dbReference type="Pfam" id="PF07940">
    <property type="entry name" value="Hepar_II_III_C"/>
    <property type="match status" value="1"/>
</dbReference>
<dbReference type="RefSeq" id="WP_086401085.1">
    <property type="nucleotide sequence ID" value="NZ_MOOP01000037.1"/>
</dbReference>
<dbReference type="Gene3D" id="1.50.10.100">
    <property type="entry name" value="Chondroitin AC/alginate lyase"/>
    <property type="match status" value="1"/>
</dbReference>
<evidence type="ECO:0000259" key="5">
    <source>
        <dbReference type="Pfam" id="PF07940"/>
    </source>
</evidence>
<reference evidence="7 8" key="1">
    <citation type="submission" date="2016-10" db="EMBL/GenBank/DDBJ databases">
        <title>Comparative genomics of Bacillus thuringiensis reveals a path to pathogens against multiple invertebrate hosts.</title>
        <authorList>
            <person name="Zheng J."/>
            <person name="Gao Q."/>
            <person name="Liu H."/>
            <person name="Peng D."/>
            <person name="Ruan L."/>
            <person name="Sun M."/>
        </authorList>
    </citation>
    <scope>NUCLEOTIDE SEQUENCE [LARGE SCALE GENOMIC DNA]</scope>
    <source>
        <strain evidence="7">BGSC 4BW1</strain>
    </source>
</reference>
<evidence type="ECO:0000313" key="8">
    <source>
        <dbReference type="Proteomes" id="UP000195120"/>
    </source>
</evidence>
<dbReference type="GO" id="GO:0016829">
    <property type="term" value="F:lyase activity"/>
    <property type="evidence" value="ECO:0007669"/>
    <property type="project" value="UniProtKB-KW"/>
</dbReference>
<evidence type="ECO:0000313" key="7">
    <source>
        <dbReference type="EMBL" id="OUB51684.1"/>
    </source>
</evidence>
<dbReference type="PANTHER" id="PTHR39210">
    <property type="entry name" value="HEPARIN-SULFATE LYASE"/>
    <property type="match status" value="1"/>
</dbReference>
<sequence length="665" mass="77909">MSNLQYKIRKIRAMSIGDITKKVTKIVYNKCYFNWQEAKLILSPIGIKGQYFKGFSSETPFLFNNQEKEHYIERLKYLKVEKEILFDAEKICKRIFNLLGSGDIQFKDSFPWNIDFKTNFKWDNKYYKKIRVVDLNNNADVKFPWEFSRFQHVPTLGKAYWITGDERYAIEFKAQLQDWMKKNPVEMSVNWTCAMDVAIRAVNWITGYHFFSKSNSIQEEFWVDFNESLYFHGDFIFNNLENKSTHTGNHYLSDIVGLIFIGMYFKDFACDSSEIKAKVALWLEFGIKELEKEMFIQVNEDGTNYETSTSYHRLVTELFLISTILCKKNDIEFSNEYLERLEKMCEFIMHIAKPNNSSPLIGDADDGRLLILSKYSNEVKDDFRHILNIAGEFFNRDDFRYYGGSNKEDSLWAIGDWKDVGKVEKLKSIEFSDGGYYILRNDRAFCCIRCGELSFRGEGVHSHNDQLSFVLNIDGEDIFVDPGTYVYTSNYKMRNIFRSTSMHNTLEIPGYEQNDFDVYNLFYMKEQTFSEVKKSSDNTFEAQHQGYLNKCGVIHNRYFNLDDNILSISDMLLGNEIPDYKLNFIVDTGTIITQQCNTISLLKNNVNVALDFYGEVSIRVEDIYISKRYGVKEESKKIIVDVIGDTVKTTISFIDQEGDLFEKDY</sequence>